<evidence type="ECO:0000313" key="4">
    <source>
        <dbReference type="EMBL" id="HJB97051.1"/>
    </source>
</evidence>
<name>A0A9D2SES4_9FIRM</name>
<dbReference type="InterPro" id="IPR050624">
    <property type="entry name" value="HTH-type_Tx_Regulator"/>
</dbReference>
<evidence type="ECO:0000256" key="2">
    <source>
        <dbReference type="PROSITE-ProRule" id="PRU00335"/>
    </source>
</evidence>
<reference evidence="4" key="1">
    <citation type="journal article" date="2021" name="PeerJ">
        <title>Extensive microbial diversity within the chicken gut microbiome revealed by metagenomics and culture.</title>
        <authorList>
            <person name="Gilroy R."/>
            <person name="Ravi A."/>
            <person name="Getino M."/>
            <person name="Pursley I."/>
            <person name="Horton D.L."/>
            <person name="Alikhan N.F."/>
            <person name="Baker D."/>
            <person name="Gharbi K."/>
            <person name="Hall N."/>
            <person name="Watson M."/>
            <person name="Adriaenssens E.M."/>
            <person name="Foster-Nyarko E."/>
            <person name="Jarju S."/>
            <person name="Secka A."/>
            <person name="Antonio M."/>
            <person name="Oren A."/>
            <person name="Chaudhuri R.R."/>
            <person name="La Ragione R."/>
            <person name="Hildebrand F."/>
            <person name="Pallen M.J."/>
        </authorList>
    </citation>
    <scope>NUCLEOTIDE SEQUENCE</scope>
    <source>
        <strain evidence="4">CHK185-1770</strain>
    </source>
</reference>
<evidence type="ECO:0000313" key="5">
    <source>
        <dbReference type="Proteomes" id="UP000826793"/>
    </source>
</evidence>
<feature type="domain" description="HTH tetR-type" evidence="3">
    <location>
        <begin position="6"/>
        <end position="66"/>
    </location>
</feature>
<dbReference type="Gene3D" id="1.10.357.10">
    <property type="entry name" value="Tetracycline Repressor, domain 2"/>
    <property type="match status" value="1"/>
</dbReference>
<reference evidence="4" key="2">
    <citation type="submission" date="2021-04" db="EMBL/GenBank/DDBJ databases">
        <authorList>
            <person name="Gilroy R."/>
        </authorList>
    </citation>
    <scope>NUCLEOTIDE SEQUENCE</scope>
    <source>
        <strain evidence="4">CHK185-1770</strain>
    </source>
</reference>
<comment type="caution">
    <text evidence="4">The sequence shown here is derived from an EMBL/GenBank/DDBJ whole genome shotgun (WGS) entry which is preliminary data.</text>
</comment>
<proteinExistence type="predicted"/>
<evidence type="ECO:0000256" key="1">
    <source>
        <dbReference type="ARBA" id="ARBA00023125"/>
    </source>
</evidence>
<organism evidence="4 5">
    <name type="scientific">Candidatus Acutalibacter pullicola</name>
    <dbReference type="NCBI Taxonomy" id="2838417"/>
    <lineage>
        <taxon>Bacteria</taxon>
        <taxon>Bacillati</taxon>
        <taxon>Bacillota</taxon>
        <taxon>Clostridia</taxon>
        <taxon>Eubacteriales</taxon>
        <taxon>Acutalibacteraceae</taxon>
        <taxon>Acutalibacter</taxon>
    </lineage>
</organism>
<accession>A0A9D2SES4</accession>
<feature type="DNA-binding region" description="H-T-H motif" evidence="2">
    <location>
        <begin position="29"/>
        <end position="48"/>
    </location>
</feature>
<dbReference type="PROSITE" id="PS50977">
    <property type="entry name" value="HTH_TETR_2"/>
    <property type="match status" value="1"/>
</dbReference>
<dbReference type="SUPFAM" id="SSF46689">
    <property type="entry name" value="Homeodomain-like"/>
    <property type="match status" value="1"/>
</dbReference>
<dbReference type="Proteomes" id="UP000826793">
    <property type="component" value="Unassembled WGS sequence"/>
</dbReference>
<gene>
    <name evidence="4" type="ORF">H9710_00535</name>
</gene>
<keyword evidence="1 2" id="KW-0238">DNA-binding</keyword>
<sequence>MDLRTAKTERAIRSAFLELRAKKPLERITVKELCQRAEIHKSTFYDHYEDLYALSDALENQVLDSVLENLTHPEDLFDNPERFTRELFLAYCSQDALLHVLFSDGRGAGLVQKIQRGVKELAFARRPDLREDPVANIALSYAIYGGYYALEENRSYGLEQIVQVIASASRDVQKLLQDRRDPQKNL</sequence>
<evidence type="ECO:0000259" key="3">
    <source>
        <dbReference type="PROSITE" id="PS50977"/>
    </source>
</evidence>
<dbReference type="EMBL" id="DWXG01000004">
    <property type="protein sequence ID" value="HJB97051.1"/>
    <property type="molecule type" value="Genomic_DNA"/>
</dbReference>
<dbReference type="PANTHER" id="PTHR43479">
    <property type="entry name" value="ACREF/ENVCD OPERON REPRESSOR-RELATED"/>
    <property type="match status" value="1"/>
</dbReference>
<dbReference type="AlphaFoldDB" id="A0A9D2SES4"/>
<protein>
    <submittedName>
        <fullName evidence="4">TetR/AcrR family transcriptional regulator</fullName>
    </submittedName>
</protein>
<dbReference type="InterPro" id="IPR009057">
    <property type="entry name" value="Homeodomain-like_sf"/>
</dbReference>
<dbReference type="InterPro" id="IPR001647">
    <property type="entry name" value="HTH_TetR"/>
</dbReference>
<dbReference type="PANTHER" id="PTHR43479:SF7">
    <property type="entry name" value="TETR-FAMILY TRANSCRIPTIONAL REGULATOR"/>
    <property type="match status" value="1"/>
</dbReference>
<dbReference type="GO" id="GO:0003677">
    <property type="term" value="F:DNA binding"/>
    <property type="evidence" value="ECO:0007669"/>
    <property type="project" value="UniProtKB-UniRule"/>
</dbReference>